<dbReference type="Proteomes" id="UP000237073">
    <property type="component" value="Unassembled WGS sequence"/>
</dbReference>
<evidence type="ECO:0000313" key="4">
    <source>
        <dbReference type="Proteomes" id="UP000247005"/>
    </source>
</evidence>
<evidence type="ECO:0000313" key="1">
    <source>
        <dbReference type="EMBL" id="POP46925.1"/>
    </source>
</evidence>
<comment type="caution">
    <text evidence="2">The sequence shown here is derived from an EMBL/GenBank/DDBJ whole genome shotgun (WGS) entry which is preliminary data.</text>
</comment>
<organism evidence="2 4">
    <name type="scientific">Superficieibacter electus</name>
    <dbReference type="NCBI Taxonomy" id="2022662"/>
    <lineage>
        <taxon>Bacteria</taxon>
        <taxon>Pseudomonadati</taxon>
        <taxon>Pseudomonadota</taxon>
        <taxon>Gammaproteobacteria</taxon>
        <taxon>Enterobacterales</taxon>
        <taxon>Enterobacteriaceae</taxon>
        <taxon>Superficieibacter</taxon>
    </lineage>
</organism>
<dbReference type="EMBL" id="PQGE01000003">
    <property type="protein sequence ID" value="POP46925.1"/>
    <property type="molecule type" value="Genomic_DNA"/>
</dbReference>
<dbReference type="OrthoDB" id="6555825at2"/>
<dbReference type="EMBL" id="PQGD01000005">
    <property type="protein sequence ID" value="POP49663.1"/>
    <property type="molecule type" value="Genomic_DNA"/>
</dbReference>
<dbReference type="AlphaFoldDB" id="A0A2P5GSW8"/>
<proteinExistence type="predicted"/>
<name>A0A2P5GSW8_9ENTR</name>
<gene>
    <name evidence="2" type="ORF">CHU32_08245</name>
    <name evidence="1" type="ORF">CHU33_05295</name>
</gene>
<sequence length="65" mass="7234">MDGRVQYDPERSTVFEALGQKEPSKKALKRDWGDMGAFLVRAPVTSEDASGNSQCGDFEVVREIQ</sequence>
<accession>A0A2P5GSW8</accession>
<evidence type="ECO:0000313" key="3">
    <source>
        <dbReference type="Proteomes" id="UP000237073"/>
    </source>
</evidence>
<keyword evidence="3" id="KW-1185">Reference proteome</keyword>
<evidence type="ECO:0000313" key="2">
    <source>
        <dbReference type="EMBL" id="POP49663.1"/>
    </source>
</evidence>
<protein>
    <submittedName>
        <fullName evidence="2">Uncharacterized protein</fullName>
    </submittedName>
</protein>
<reference evidence="3 4" key="1">
    <citation type="submission" date="2018-01" db="EMBL/GenBank/DDBJ databases">
        <title>Superficieibacter electus gen. nov., sp. nov., an extended-spectrum beta-lactamase possessing member of the Enterobacteriaceae family, isolated from intensive care unit surfaces.</title>
        <authorList>
            <person name="Potter R.F."/>
            <person name="D'Souza A.W."/>
        </authorList>
    </citation>
    <scope>NUCLEOTIDE SEQUENCE [LARGE SCALE GENOMIC DNA]</scope>
    <source>
        <strain evidence="2 4">BP-1</strain>
        <strain evidence="1 3">BP-2</strain>
    </source>
</reference>
<dbReference type="Proteomes" id="UP000247005">
    <property type="component" value="Unassembled WGS sequence"/>
</dbReference>